<keyword evidence="3 7" id="KW-1133">Transmembrane helix</keyword>
<dbReference type="PANTHER" id="PTHR30518:SF2">
    <property type="entry name" value="ENDOLYTIC MUREIN TRANSGLYCOSYLASE"/>
    <property type="match status" value="1"/>
</dbReference>
<dbReference type="GO" id="GO:0005886">
    <property type="term" value="C:plasma membrane"/>
    <property type="evidence" value="ECO:0007669"/>
    <property type="project" value="UniProtKB-SubCell"/>
</dbReference>
<dbReference type="GO" id="GO:0071555">
    <property type="term" value="P:cell wall organization"/>
    <property type="evidence" value="ECO:0007669"/>
    <property type="project" value="UniProtKB-KW"/>
</dbReference>
<evidence type="ECO:0000256" key="4">
    <source>
        <dbReference type="ARBA" id="ARBA00023136"/>
    </source>
</evidence>
<proteinExistence type="inferred from homology"/>
<dbReference type="Pfam" id="PF02618">
    <property type="entry name" value="YceG"/>
    <property type="match status" value="1"/>
</dbReference>
<feature type="transmembrane region" description="Helical" evidence="7">
    <location>
        <begin position="25"/>
        <end position="48"/>
    </location>
</feature>
<dbReference type="EMBL" id="SWLG01000001">
    <property type="protein sequence ID" value="TLS39299.1"/>
    <property type="molecule type" value="Genomic_DNA"/>
</dbReference>
<evidence type="ECO:0000313" key="8">
    <source>
        <dbReference type="EMBL" id="TLS39299.1"/>
    </source>
</evidence>
<reference evidence="8 9" key="1">
    <citation type="submission" date="2019-04" db="EMBL/GenBank/DDBJ databases">
        <title>Bacillus caeni sp. nov., a bacterium isolated from mangrove sediment.</title>
        <authorList>
            <person name="Huang H."/>
            <person name="Mo K."/>
            <person name="Hu Y."/>
        </authorList>
    </citation>
    <scope>NUCLEOTIDE SEQUENCE [LARGE SCALE GENOMIC DNA]</scope>
    <source>
        <strain evidence="8 9">HB172195</strain>
    </source>
</reference>
<dbReference type="AlphaFoldDB" id="A0A5R9F9V9"/>
<dbReference type="OrthoDB" id="9814591at2"/>
<dbReference type="RefSeq" id="WP_138123006.1">
    <property type="nucleotide sequence ID" value="NZ_SWLG01000001.1"/>
</dbReference>
<dbReference type="InterPro" id="IPR003770">
    <property type="entry name" value="MLTG-like"/>
</dbReference>
<comment type="function">
    <text evidence="7">Functions as a peptidoglycan terminase that cleaves nascent peptidoglycan strands endolytically to terminate their elongation.</text>
</comment>
<dbReference type="GO" id="GO:0009252">
    <property type="term" value="P:peptidoglycan biosynthetic process"/>
    <property type="evidence" value="ECO:0007669"/>
    <property type="project" value="UniProtKB-UniRule"/>
</dbReference>
<evidence type="ECO:0000256" key="1">
    <source>
        <dbReference type="ARBA" id="ARBA00022475"/>
    </source>
</evidence>
<evidence type="ECO:0000256" key="2">
    <source>
        <dbReference type="ARBA" id="ARBA00022692"/>
    </source>
</evidence>
<evidence type="ECO:0000256" key="3">
    <source>
        <dbReference type="ARBA" id="ARBA00022989"/>
    </source>
</evidence>
<keyword evidence="9" id="KW-1185">Reference proteome</keyword>
<comment type="catalytic activity">
    <reaction evidence="7">
        <text>a peptidoglycan chain = a peptidoglycan chain with N-acetyl-1,6-anhydromuramyl-[peptide] at the reducing end + a peptidoglycan chain with N-acetylglucosamine at the non-reducing end.</text>
        <dbReference type="EC" id="4.2.2.29"/>
    </reaction>
</comment>
<dbReference type="HAMAP" id="MF_02065">
    <property type="entry name" value="MltG"/>
    <property type="match status" value="1"/>
</dbReference>
<keyword evidence="2 7" id="KW-0812">Transmembrane</keyword>
<name>A0A5R9F9V9_9BACL</name>
<dbReference type="Gene3D" id="3.30.160.60">
    <property type="entry name" value="Classic Zinc Finger"/>
    <property type="match status" value="1"/>
</dbReference>
<comment type="similarity">
    <text evidence="7">Belongs to the transglycosylase MltG family.</text>
</comment>
<comment type="caution">
    <text evidence="8">The sequence shown here is derived from an EMBL/GenBank/DDBJ whole genome shotgun (WGS) entry which is preliminary data.</text>
</comment>
<protein>
    <recommendedName>
        <fullName evidence="7">Endolytic murein transglycosylase</fullName>
        <ecNumber evidence="7">4.2.2.29</ecNumber>
    </recommendedName>
    <alternativeName>
        <fullName evidence="7">Peptidoglycan lytic transglycosylase</fullName>
    </alternativeName>
    <alternativeName>
        <fullName evidence="7">Peptidoglycan polymerization terminase</fullName>
    </alternativeName>
</protein>
<keyword evidence="1 7" id="KW-1003">Cell membrane</keyword>
<dbReference type="CDD" id="cd08010">
    <property type="entry name" value="MltG_like"/>
    <property type="match status" value="1"/>
</dbReference>
<keyword evidence="4 7" id="KW-0472">Membrane</keyword>
<gene>
    <name evidence="7 8" type="primary">mltG</name>
    <name evidence="8" type="ORF">FCL54_03065</name>
</gene>
<organism evidence="8 9">
    <name type="scientific">Exobacillus caeni</name>
    <dbReference type="NCBI Taxonomy" id="2574798"/>
    <lineage>
        <taxon>Bacteria</taxon>
        <taxon>Bacillati</taxon>
        <taxon>Bacillota</taxon>
        <taxon>Bacilli</taxon>
        <taxon>Bacillales</taxon>
        <taxon>Guptibacillaceae</taxon>
        <taxon>Exobacillus</taxon>
    </lineage>
</organism>
<dbReference type="Gene3D" id="3.30.1490.480">
    <property type="entry name" value="Endolytic murein transglycosylase"/>
    <property type="match status" value="1"/>
</dbReference>
<keyword evidence="6 7" id="KW-0961">Cell wall biogenesis/degradation</keyword>
<evidence type="ECO:0000256" key="7">
    <source>
        <dbReference type="HAMAP-Rule" id="MF_02065"/>
    </source>
</evidence>
<evidence type="ECO:0000256" key="5">
    <source>
        <dbReference type="ARBA" id="ARBA00023239"/>
    </source>
</evidence>
<dbReference type="NCBIfam" id="TIGR00247">
    <property type="entry name" value="endolytic transglycosylase MltG"/>
    <property type="match status" value="1"/>
</dbReference>
<dbReference type="EC" id="4.2.2.29" evidence="7"/>
<evidence type="ECO:0000313" key="9">
    <source>
        <dbReference type="Proteomes" id="UP000308230"/>
    </source>
</evidence>
<dbReference type="GO" id="GO:0008932">
    <property type="term" value="F:lytic endotransglycosylase activity"/>
    <property type="evidence" value="ECO:0007669"/>
    <property type="project" value="UniProtKB-UniRule"/>
</dbReference>
<sequence>MTEKKDAYLNNLYQRQEENRTVRRIVIIILSLLLITFAAVIVGGYFYIKNTLEPVNPENDKKVQVSIPIGSSTTSIGKILEEENIIKDATAFRYYVKYKNETDFQAGDYEFSPSMSLDQIIAKLKNGKVMKEVVAKITVPEGIWVPDVAKRIAKATDSTQEEVMAKLNDKEYVKSLINTYPFLTEEIMKEDIKYPLEGYLFPATYEFSEEPTIEKAVQTMLKKTQSVLGKYQDQIDGKNYNIHEIMTLASLIEEEATQKADREKISSVFYNRIEQEMPLQTDPTILYALGRHSASISKKDLGIDSPYSTYKNRGLPIGPIANPGEASIKAAVSPADTDYLYFYARPTGEVYFSKTNAEHNKIRAKYDGEWEEYRKKQKEKNN</sequence>
<feature type="site" description="Important for catalytic activity" evidence="7">
    <location>
        <position position="255"/>
    </location>
</feature>
<evidence type="ECO:0000256" key="6">
    <source>
        <dbReference type="ARBA" id="ARBA00023316"/>
    </source>
</evidence>
<accession>A0A5R9F9V9</accession>
<dbReference type="PANTHER" id="PTHR30518">
    <property type="entry name" value="ENDOLYTIC MUREIN TRANSGLYCOSYLASE"/>
    <property type="match status" value="1"/>
</dbReference>
<dbReference type="Proteomes" id="UP000308230">
    <property type="component" value="Unassembled WGS sequence"/>
</dbReference>
<keyword evidence="5 7" id="KW-0456">Lyase</keyword>
<comment type="subcellular location">
    <subcellularLocation>
        <location evidence="7">Cell membrane</location>
        <topology evidence="7">Single-pass membrane protein</topology>
    </subcellularLocation>
</comment>